<evidence type="ECO:0000259" key="2">
    <source>
        <dbReference type="Pfam" id="PF19044"/>
    </source>
</evidence>
<dbReference type="PANTHER" id="PTHR30121">
    <property type="entry name" value="UNCHARACTERIZED PROTEIN YJGR-RELATED"/>
    <property type="match status" value="1"/>
</dbReference>
<dbReference type="InterPro" id="IPR051162">
    <property type="entry name" value="T4SS_component"/>
</dbReference>
<accession>A0A402BLJ1</accession>
<dbReference type="CDD" id="cd01127">
    <property type="entry name" value="TrwB_TraG_TraD_VirD4"/>
    <property type="match status" value="1"/>
</dbReference>
<evidence type="ECO:0000313" key="3">
    <source>
        <dbReference type="EMBL" id="GCE32202.1"/>
    </source>
</evidence>
<feature type="domain" description="TraG P-loop" evidence="2">
    <location>
        <begin position="568"/>
        <end position="875"/>
    </location>
</feature>
<dbReference type="OrthoDB" id="9804380at2"/>
<dbReference type="Pfam" id="PF19044">
    <property type="entry name" value="P-loop_TraG"/>
    <property type="match status" value="1"/>
</dbReference>
<dbReference type="Gene3D" id="1.10.8.730">
    <property type="match status" value="1"/>
</dbReference>
<feature type="compositionally biased region" description="Basic and acidic residues" evidence="1">
    <location>
        <begin position="911"/>
        <end position="920"/>
    </location>
</feature>
<feature type="region of interest" description="Disordered" evidence="1">
    <location>
        <begin position="293"/>
        <end position="335"/>
    </location>
</feature>
<gene>
    <name evidence="3" type="ORF">KDA_76860</name>
</gene>
<dbReference type="InterPro" id="IPR043964">
    <property type="entry name" value="P-loop_TraG"/>
</dbReference>
<proteinExistence type="predicted"/>
<dbReference type="SUPFAM" id="SSF52540">
    <property type="entry name" value="P-loop containing nucleoside triphosphate hydrolases"/>
    <property type="match status" value="1"/>
</dbReference>
<sequence>MVTSTRPTKRRPAPTTLARATGSILDLIGLRDVQDGCLCLHPNTTTAQKTKKNELEYKAVIAVEPVNFMLMSEQEQEAILESFRRLLTRLSTAEQISIHVRVLPYDLQPYLNKLEQAEQHSSSELVSVMARDHEQFLKRLASRHAILQREFYLRVGITLDKSQQRFKRYKLTPEEIFERAKTLLDQKCQDLLGDIQSCGLAAARLDDYQLAQYYLSCVHTRYATDYPIQPTHLLARDRPARALNLSDIEGMSEDEASSARIAPTVPALPHVEHDPLPGVLGWEPLDLSEIIAESKSKGSNTTTPAREQPDKKSRWFSKKHGASSSKKKNQADNAENVRSVHTMLSELIQPSLIEQKEQYIRLHRESSEYFRARSVEGYPAYVVAGWMDRLIQIDEPYVDLVMYIETLDPAQYTTLLSRKLTGFVATQRIEANAGRVDDPHITEARQEVEELRSKIVQQVERVHSVSLYVCARGSSLDELRSRDGKIVSLLRSLDLDNVELSLQHLQAWQCVLPDARDILGRRKILDTSSVVTAFPFASTSLSTEPGSLVGVMPSGSLVIIDPSSSQLDNGHEIKFAKSGAGKSYHEKVTLMRRLLMGYESVVIDPENEYASLCEQFGGASVRLSAGSLQINPFDLPRSDSKDRNILEEKFNSLLVLFDLLLADRNPGTLTQREKSYLSKCITRTYADHGIFSDVATHSKQPPCMADLHAIMVSGICGRDDFDLADRLLRHLSAFPHKTQVELSNPLVVFNIRDLNDELRPVGVFSIVEHVWTQVRSERRPRKRQLIIDEGWALLQYPESGRHLAELCRRARKYNLSLRITSQMVEDFLGTEAGRVILTNASMKFLMKQDPASIDEISRAFHLSDGERKYLLSCGRGEGLFFANQSHVPLRVVASDIEHRIATTNPQELEAEEQKREEEHAARKRTQKMEAIAVEARANEFTVVMPRFYSADTSEES</sequence>
<organism evidence="3 4">
    <name type="scientific">Dictyobacter alpinus</name>
    <dbReference type="NCBI Taxonomy" id="2014873"/>
    <lineage>
        <taxon>Bacteria</taxon>
        <taxon>Bacillati</taxon>
        <taxon>Chloroflexota</taxon>
        <taxon>Ktedonobacteria</taxon>
        <taxon>Ktedonobacterales</taxon>
        <taxon>Dictyobacteraceae</taxon>
        <taxon>Dictyobacter</taxon>
    </lineage>
</organism>
<keyword evidence="4" id="KW-1185">Reference proteome</keyword>
<evidence type="ECO:0000256" key="1">
    <source>
        <dbReference type="SAM" id="MobiDB-lite"/>
    </source>
</evidence>
<dbReference type="EMBL" id="BIFT01000004">
    <property type="protein sequence ID" value="GCE32202.1"/>
    <property type="molecule type" value="Genomic_DNA"/>
</dbReference>
<dbReference type="Gene3D" id="3.40.50.300">
    <property type="entry name" value="P-loop containing nucleotide triphosphate hydrolases"/>
    <property type="match status" value="1"/>
</dbReference>
<feature type="region of interest" description="Disordered" evidence="1">
    <location>
        <begin position="907"/>
        <end position="926"/>
    </location>
</feature>
<evidence type="ECO:0000313" key="4">
    <source>
        <dbReference type="Proteomes" id="UP000287171"/>
    </source>
</evidence>
<protein>
    <recommendedName>
        <fullName evidence="2">TraG P-loop domain-containing protein</fullName>
    </recommendedName>
</protein>
<dbReference type="RefSeq" id="WP_126632192.1">
    <property type="nucleotide sequence ID" value="NZ_BIFT01000004.1"/>
</dbReference>
<dbReference type="PANTHER" id="PTHR30121:SF6">
    <property type="entry name" value="SLR6007 PROTEIN"/>
    <property type="match status" value="1"/>
</dbReference>
<dbReference type="Proteomes" id="UP000287171">
    <property type="component" value="Unassembled WGS sequence"/>
</dbReference>
<reference evidence="4" key="1">
    <citation type="submission" date="2018-12" db="EMBL/GenBank/DDBJ databases">
        <title>Tengunoibacter tsumagoiensis gen. nov., sp. nov., Dictyobacter kobayashii sp. nov., D. alpinus sp. nov., and D. joshuensis sp. nov. and description of Dictyobacteraceae fam. nov. within the order Ktedonobacterales isolated from Tengu-no-mugimeshi.</title>
        <authorList>
            <person name="Wang C.M."/>
            <person name="Zheng Y."/>
            <person name="Sakai Y."/>
            <person name="Toyoda A."/>
            <person name="Minakuchi Y."/>
            <person name="Abe K."/>
            <person name="Yokota A."/>
            <person name="Yabe S."/>
        </authorList>
    </citation>
    <scope>NUCLEOTIDE SEQUENCE [LARGE SCALE GENOMIC DNA]</scope>
    <source>
        <strain evidence="4">Uno16</strain>
    </source>
</reference>
<comment type="caution">
    <text evidence="3">The sequence shown here is derived from an EMBL/GenBank/DDBJ whole genome shotgun (WGS) entry which is preliminary data.</text>
</comment>
<dbReference type="AlphaFoldDB" id="A0A402BLJ1"/>
<feature type="compositionally biased region" description="Basic residues" evidence="1">
    <location>
        <begin position="314"/>
        <end position="328"/>
    </location>
</feature>
<dbReference type="InterPro" id="IPR027417">
    <property type="entry name" value="P-loop_NTPase"/>
</dbReference>
<name>A0A402BLJ1_9CHLR</name>